<organism evidence="1 2">
    <name type="scientific">Racocetra persica</name>
    <dbReference type="NCBI Taxonomy" id="160502"/>
    <lineage>
        <taxon>Eukaryota</taxon>
        <taxon>Fungi</taxon>
        <taxon>Fungi incertae sedis</taxon>
        <taxon>Mucoromycota</taxon>
        <taxon>Glomeromycotina</taxon>
        <taxon>Glomeromycetes</taxon>
        <taxon>Diversisporales</taxon>
        <taxon>Gigasporaceae</taxon>
        <taxon>Racocetra</taxon>
    </lineage>
</organism>
<dbReference type="Proteomes" id="UP000789920">
    <property type="component" value="Unassembled WGS sequence"/>
</dbReference>
<evidence type="ECO:0000313" key="2">
    <source>
        <dbReference type="Proteomes" id="UP000789920"/>
    </source>
</evidence>
<keyword evidence="2" id="KW-1185">Reference proteome</keyword>
<accession>A0ACA9RAM7</accession>
<gene>
    <name evidence="1" type="ORF">RPERSI_LOCUS18033</name>
</gene>
<feature type="non-terminal residue" evidence="1">
    <location>
        <position position="87"/>
    </location>
</feature>
<protein>
    <submittedName>
        <fullName evidence="1">29094_t:CDS:1</fullName>
    </submittedName>
</protein>
<comment type="caution">
    <text evidence="1">The sequence shown here is derived from an EMBL/GenBank/DDBJ whole genome shotgun (WGS) entry which is preliminary data.</text>
</comment>
<proteinExistence type="predicted"/>
<sequence>TSDSSFLTFTNIAITYQNLLTHIGSLQDTVAVITSSLNRLEKKIKEYSSGSSCKECVLLCTKLNDTYTELKKRKSRKEMLQKIKDLE</sequence>
<name>A0ACA9RAM7_9GLOM</name>
<reference evidence="1" key="1">
    <citation type="submission" date="2021-06" db="EMBL/GenBank/DDBJ databases">
        <authorList>
            <person name="Kallberg Y."/>
            <person name="Tangrot J."/>
            <person name="Rosling A."/>
        </authorList>
    </citation>
    <scope>NUCLEOTIDE SEQUENCE</scope>
    <source>
        <strain evidence="1">MA461A</strain>
    </source>
</reference>
<evidence type="ECO:0000313" key="1">
    <source>
        <dbReference type="EMBL" id="CAG8784158.1"/>
    </source>
</evidence>
<dbReference type="EMBL" id="CAJVQC010047109">
    <property type="protein sequence ID" value="CAG8784158.1"/>
    <property type="molecule type" value="Genomic_DNA"/>
</dbReference>
<feature type="non-terminal residue" evidence="1">
    <location>
        <position position="1"/>
    </location>
</feature>